<name>A0AAP9KS65_9GAMM</name>
<dbReference type="Proteomes" id="UP001171299">
    <property type="component" value="Unassembled WGS sequence"/>
</dbReference>
<reference evidence="3" key="3">
    <citation type="submission" date="2023-07" db="EMBL/GenBank/DDBJ databases">
        <title>The extreme plant-growth-promoting properties of Pantoea phytobeneficialis PF55 revealed by functional and genomic analysis.</title>
        <authorList>
            <person name="Nascimento F.X."/>
            <person name="Marcio R.J."/>
        </authorList>
    </citation>
    <scope>NUCLEOTIDE SEQUENCE</scope>
    <source>
        <strain evidence="3">PF55</strain>
    </source>
</reference>
<accession>A0AAP9KS65</accession>
<organism evidence="4 5">
    <name type="scientific">Pantoea phytobeneficialis</name>
    <dbReference type="NCBI Taxonomy" id="2052056"/>
    <lineage>
        <taxon>Bacteria</taxon>
        <taxon>Pseudomonadati</taxon>
        <taxon>Pseudomonadota</taxon>
        <taxon>Gammaproteobacteria</taxon>
        <taxon>Enterobacterales</taxon>
        <taxon>Erwiniaceae</taxon>
        <taxon>Pantoea</taxon>
    </lineage>
</organism>
<keyword evidence="1" id="KW-0732">Signal</keyword>
<evidence type="ECO:0000259" key="2">
    <source>
        <dbReference type="PROSITE" id="PS50222"/>
    </source>
</evidence>
<dbReference type="InterPro" id="IPR011992">
    <property type="entry name" value="EF-hand-dom_pair"/>
</dbReference>
<dbReference type="AlphaFoldDB" id="A0AAP9KS65"/>
<dbReference type="GO" id="GO:0005509">
    <property type="term" value="F:calcium ion binding"/>
    <property type="evidence" value="ECO:0007669"/>
    <property type="project" value="InterPro"/>
</dbReference>
<dbReference type="Proteomes" id="UP000424872">
    <property type="component" value="Plasmid pMSR2C"/>
</dbReference>
<evidence type="ECO:0000313" key="5">
    <source>
        <dbReference type="Proteomes" id="UP000424872"/>
    </source>
</evidence>
<feature type="signal peptide" evidence="1">
    <location>
        <begin position="1"/>
        <end position="19"/>
    </location>
</feature>
<keyword evidence="4" id="KW-0614">Plasmid</keyword>
<gene>
    <name evidence="4" type="ORF">CTZ24_25440</name>
    <name evidence="3" type="ORF">Q3404_25490</name>
</gene>
<geneLocation type="plasmid" evidence="4">
    <name>pMSR2C</name>
</geneLocation>
<evidence type="ECO:0000256" key="1">
    <source>
        <dbReference type="SAM" id="SignalP"/>
    </source>
</evidence>
<protein>
    <submittedName>
        <fullName evidence="4">Calcium-binding protein</fullName>
    </submittedName>
    <submittedName>
        <fullName evidence="3">EF-hand domain-containing protein</fullName>
    </submittedName>
</protein>
<dbReference type="SUPFAM" id="SSF47473">
    <property type="entry name" value="EF-hand"/>
    <property type="match status" value="1"/>
</dbReference>
<sequence>MKKFLILVAGLVFMSAANAAPTAAFAQLMQNRFNAANTNHDGKLTLAEAQAGMPRVAQHFSEIDTAKKGYITFAQLSAFMAAKK</sequence>
<dbReference type="EMBL" id="JAUOOM010000041">
    <property type="protein sequence ID" value="MDO6409926.1"/>
    <property type="molecule type" value="Genomic_DNA"/>
</dbReference>
<reference evidence="4" key="2">
    <citation type="journal article" date="2020" name="Environ. Microbiol.">
        <title>The extreme plant-growth-promoting properties of Pantoea phytobeneficialis MSR2 revealed by functional and genomic analysis.</title>
        <authorList>
            <person name="Nascimento F.X."/>
            <person name="Hernandez A.G."/>
            <person name="Glick B.R."/>
            <person name="Rossi M.J."/>
        </authorList>
    </citation>
    <scope>NUCLEOTIDE SEQUENCE</scope>
    <source>
        <strain evidence="4">MSR2</strain>
    </source>
</reference>
<evidence type="ECO:0000313" key="3">
    <source>
        <dbReference type="EMBL" id="MDO6409926.1"/>
    </source>
</evidence>
<keyword evidence="6" id="KW-1185">Reference proteome</keyword>
<evidence type="ECO:0000313" key="4">
    <source>
        <dbReference type="EMBL" id="QGR09794.1"/>
    </source>
</evidence>
<dbReference type="EMBL" id="CP024639">
    <property type="protein sequence ID" value="QGR09794.1"/>
    <property type="molecule type" value="Genomic_DNA"/>
</dbReference>
<dbReference type="PROSITE" id="PS50222">
    <property type="entry name" value="EF_HAND_2"/>
    <property type="match status" value="1"/>
</dbReference>
<feature type="domain" description="EF-hand" evidence="2">
    <location>
        <begin position="51"/>
        <end position="84"/>
    </location>
</feature>
<geneLocation type="plasmid" evidence="5">
    <name>pmsr2c</name>
</geneLocation>
<reference evidence="5" key="1">
    <citation type="submission" date="2017-11" db="EMBL/GenBank/DDBJ databases">
        <title>Genome sequence of Pantoea sp. MSR2.</title>
        <authorList>
            <person name="Nascimento F.X."/>
        </authorList>
    </citation>
    <scope>NUCLEOTIDE SEQUENCE [LARGE SCALE GENOMIC DNA]</scope>
    <source>
        <strain evidence="5">MSR2</strain>
        <plasmid evidence="5">pmsr2c</plasmid>
    </source>
</reference>
<feature type="chain" id="PRO_5042850575" evidence="1">
    <location>
        <begin position="20"/>
        <end position="84"/>
    </location>
</feature>
<dbReference type="RefSeq" id="WP_208726960.1">
    <property type="nucleotide sequence ID" value="NZ_CP024639.1"/>
</dbReference>
<proteinExistence type="predicted"/>
<dbReference type="KEGG" id="ppho:CTZ24_25440"/>
<evidence type="ECO:0000313" key="6">
    <source>
        <dbReference type="Proteomes" id="UP001171299"/>
    </source>
</evidence>
<dbReference type="InterPro" id="IPR002048">
    <property type="entry name" value="EF_hand_dom"/>
</dbReference>
<dbReference type="Gene3D" id="1.10.238.10">
    <property type="entry name" value="EF-hand"/>
    <property type="match status" value="1"/>
</dbReference>